<dbReference type="EMBL" id="JAIWQS010000010">
    <property type="protein sequence ID" value="KAJ8753300.1"/>
    <property type="molecule type" value="Genomic_DNA"/>
</dbReference>
<evidence type="ECO:0000313" key="3">
    <source>
        <dbReference type="Proteomes" id="UP001159364"/>
    </source>
</evidence>
<name>A0AAV8SN42_9ROSI</name>
<accession>A0AAV8SN42</accession>
<comment type="caution">
    <text evidence="2">The sequence shown here is derived from an EMBL/GenBank/DDBJ whole genome shotgun (WGS) entry which is preliminary data.</text>
</comment>
<protein>
    <submittedName>
        <fullName evidence="2">Uncharacterized protein</fullName>
    </submittedName>
</protein>
<dbReference type="Proteomes" id="UP001159364">
    <property type="component" value="Linkage Group LG10"/>
</dbReference>
<feature type="region of interest" description="Disordered" evidence="1">
    <location>
        <begin position="227"/>
        <end position="278"/>
    </location>
</feature>
<feature type="compositionally biased region" description="Low complexity" evidence="1">
    <location>
        <begin position="169"/>
        <end position="179"/>
    </location>
</feature>
<feature type="compositionally biased region" description="Polar residues" evidence="1">
    <location>
        <begin position="186"/>
        <end position="200"/>
    </location>
</feature>
<dbReference type="PANTHER" id="PTHR31286">
    <property type="entry name" value="GLYCINE-RICH CELL WALL STRUCTURAL PROTEIN 1.8-LIKE"/>
    <property type="match status" value="1"/>
</dbReference>
<reference evidence="2 3" key="1">
    <citation type="submission" date="2021-09" db="EMBL/GenBank/DDBJ databases">
        <title>Genomic insights and catalytic innovation underlie evolution of tropane alkaloids biosynthesis.</title>
        <authorList>
            <person name="Wang Y.-J."/>
            <person name="Tian T."/>
            <person name="Huang J.-P."/>
            <person name="Huang S.-X."/>
        </authorList>
    </citation>
    <scope>NUCLEOTIDE SEQUENCE [LARGE SCALE GENOMIC DNA]</scope>
    <source>
        <strain evidence="2">KIB-2018</strain>
        <tissue evidence="2">Leaf</tissue>
    </source>
</reference>
<keyword evidence="3" id="KW-1185">Reference proteome</keyword>
<dbReference type="PANTHER" id="PTHR31286:SF180">
    <property type="entry name" value="OS10G0362600 PROTEIN"/>
    <property type="match status" value="1"/>
</dbReference>
<feature type="region of interest" description="Disordered" evidence="1">
    <location>
        <begin position="163"/>
        <end position="205"/>
    </location>
</feature>
<organism evidence="2 3">
    <name type="scientific">Erythroxylum novogranatense</name>
    <dbReference type="NCBI Taxonomy" id="1862640"/>
    <lineage>
        <taxon>Eukaryota</taxon>
        <taxon>Viridiplantae</taxon>
        <taxon>Streptophyta</taxon>
        <taxon>Embryophyta</taxon>
        <taxon>Tracheophyta</taxon>
        <taxon>Spermatophyta</taxon>
        <taxon>Magnoliopsida</taxon>
        <taxon>eudicotyledons</taxon>
        <taxon>Gunneridae</taxon>
        <taxon>Pentapetalae</taxon>
        <taxon>rosids</taxon>
        <taxon>fabids</taxon>
        <taxon>Malpighiales</taxon>
        <taxon>Erythroxylaceae</taxon>
        <taxon>Erythroxylum</taxon>
    </lineage>
</organism>
<evidence type="ECO:0000256" key="1">
    <source>
        <dbReference type="SAM" id="MobiDB-lite"/>
    </source>
</evidence>
<evidence type="ECO:0000313" key="2">
    <source>
        <dbReference type="EMBL" id="KAJ8753300.1"/>
    </source>
</evidence>
<proteinExistence type="predicted"/>
<gene>
    <name evidence="2" type="ORF">K2173_019699</name>
</gene>
<dbReference type="InterPro" id="IPR040256">
    <property type="entry name" value="At4g02000-like"/>
</dbReference>
<dbReference type="AlphaFoldDB" id="A0AAV8SN42"/>
<sequence length="278" mass="29104">MGSNPILDSRIRFRFFVFCISRKLFFPLLTIQESCPITRLGYARLLVEVDVRQEPVSRFLVKLPSGMCYTQRVSYEAFPNYCCFCKTFGHSPFVCKRDVQSPGTNPPGGQIPSPPDADLVLAPVPVVPSAPPVAVSCPPPRVEPPESLDLALHEHRVSTLGPQCAQSLASASTSTASTSPPCGPEGQSTSCGPHPAQSSRDGFALGSISVPPSGVVAPACVPPGLGPGDSVPIGKELVPSAPRRGQGNSGLSVAGRTVLKKGGILRRGDGGSTSMPHP</sequence>